<feature type="transmembrane region" description="Helical" evidence="5">
    <location>
        <begin position="41"/>
        <end position="60"/>
    </location>
</feature>
<dbReference type="EMBL" id="LWMV01000164">
    <property type="protein sequence ID" value="KZX12661.1"/>
    <property type="molecule type" value="Genomic_DNA"/>
</dbReference>
<dbReference type="AlphaFoldDB" id="A0A166AZ89"/>
<feature type="transmembrane region" description="Helical" evidence="5">
    <location>
        <begin position="12"/>
        <end position="35"/>
    </location>
</feature>
<dbReference type="GO" id="GO:0016020">
    <property type="term" value="C:membrane"/>
    <property type="evidence" value="ECO:0007669"/>
    <property type="project" value="UniProtKB-SubCell"/>
</dbReference>
<dbReference type="PATRIC" id="fig|49547.3.peg.1059"/>
<comment type="caution">
    <text evidence="7">The sequence shown here is derived from an EMBL/GenBank/DDBJ whole genome shotgun (WGS) entry which is preliminary data.</text>
</comment>
<dbReference type="OrthoDB" id="77200at2157"/>
<evidence type="ECO:0000256" key="1">
    <source>
        <dbReference type="ARBA" id="ARBA00004141"/>
    </source>
</evidence>
<comment type="subcellular location">
    <subcellularLocation>
        <location evidence="1">Membrane</location>
        <topology evidence="1">Multi-pass membrane protein</topology>
    </subcellularLocation>
</comment>
<reference evidence="7 8" key="1">
    <citation type="submission" date="2016-04" db="EMBL/GenBank/DDBJ databases">
        <title>Genome sequence of Methanobrevibacter curvatus DSM 11111.</title>
        <authorList>
            <person name="Poehlein A."/>
            <person name="Seedorf H."/>
            <person name="Daniel R."/>
        </authorList>
    </citation>
    <scope>NUCLEOTIDE SEQUENCE [LARGE SCALE GENOMIC DNA]</scope>
    <source>
        <strain evidence="7 8">DSM 11111</strain>
    </source>
</reference>
<evidence type="ECO:0000256" key="3">
    <source>
        <dbReference type="ARBA" id="ARBA00022989"/>
    </source>
</evidence>
<evidence type="ECO:0000313" key="7">
    <source>
        <dbReference type="EMBL" id="KZX12661.1"/>
    </source>
</evidence>
<evidence type="ECO:0000256" key="5">
    <source>
        <dbReference type="SAM" id="Phobius"/>
    </source>
</evidence>
<evidence type="ECO:0000313" key="8">
    <source>
        <dbReference type="Proteomes" id="UP000077245"/>
    </source>
</evidence>
<name>A0A166AZ89_9EURY</name>
<dbReference type="Pfam" id="PF06271">
    <property type="entry name" value="RDD"/>
    <property type="match status" value="1"/>
</dbReference>
<organism evidence="7 8">
    <name type="scientific">Methanobrevibacter curvatus</name>
    <dbReference type="NCBI Taxonomy" id="49547"/>
    <lineage>
        <taxon>Archaea</taxon>
        <taxon>Methanobacteriati</taxon>
        <taxon>Methanobacteriota</taxon>
        <taxon>Methanomada group</taxon>
        <taxon>Methanobacteria</taxon>
        <taxon>Methanobacteriales</taxon>
        <taxon>Methanobacteriaceae</taxon>
        <taxon>Methanobrevibacter</taxon>
    </lineage>
</organism>
<keyword evidence="3 5" id="KW-1133">Transmembrane helix</keyword>
<dbReference type="STRING" id="49547.MBCUR_09910"/>
<keyword evidence="8" id="KW-1185">Reference proteome</keyword>
<accession>A0A166AZ89</accession>
<proteinExistence type="predicted"/>
<dbReference type="Proteomes" id="UP000077245">
    <property type="component" value="Unassembled WGS sequence"/>
</dbReference>
<evidence type="ECO:0000259" key="6">
    <source>
        <dbReference type="Pfam" id="PF06271"/>
    </source>
</evidence>
<sequence length="135" mass="15785">MLSIFKKRIVAYIADFFVVSAILWVIAQLAAYYIIPHATFIIYNYFIILVPIFTIVYFVFSEKNYKTTVGKHLMFLEVVSYEGNNISYKQAIARNLSKLYWFPIIIDFLIGKYTKSKDERILGQLSKTSVINEED</sequence>
<evidence type="ECO:0000256" key="2">
    <source>
        <dbReference type="ARBA" id="ARBA00022692"/>
    </source>
</evidence>
<keyword evidence="2 5" id="KW-0812">Transmembrane</keyword>
<feature type="domain" description="RDD" evidence="6">
    <location>
        <begin position="6"/>
        <end position="116"/>
    </location>
</feature>
<dbReference type="RefSeq" id="WP_067091009.1">
    <property type="nucleotide sequence ID" value="NZ_LWMV01000164.1"/>
</dbReference>
<gene>
    <name evidence="7" type="ORF">MBCUR_09910</name>
</gene>
<keyword evidence="4 5" id="KW-0472">Membrane</keyword>
<dbReference type="InterPro" id="IPR010432">
    <property type="entry name" value="RDD"/>
</dbReference>
<protein>
    <submittedName>
        <fullName evidence="7">RDD family protein</fullName>
    </submittedName>
</protein>
<evidence type="ECO:0000256" key="4">
    <source>
        <dbReference type="ARBA" id="ARBA00023136"/>
    </source>
</evidence>